<protein>
    <submittedName>
        <fullName evidence="1">Ovule protein</fullName>
    </submittedName>
</protein>
<organism evidence="1">
    <name type="scientific">Mesocestoides corti</name>
    <name type="common">Flatworm</name>
    <dbReference type="NCBI Taxonomy" id="53468"/>
    <lineage>
        <taxon>Eukaryota</taxon>
        <taxon>Metazoa</taxon>
        <taxon>Spiralia</taxon>
        <taxon>Lophotrochozoa</taxon>
        <taxon>Platyhelminthes</taxon>
        <taxon>Cestoda</taxon>
        <taxon>Eucestoda</taxon>
        <taxon>Cyclophyllidea</taxon>
        <taxon>Mesocestoididae</taxon>
        <taxon>Mesocestoides</taxon>
    </lineage>
</organism>
<dbReference type="WBParaSite" id="MCU_010271-RA">
    <property type="protein sequence ID" value="MCU_010271-RA"/>
    <property type="gene ID" value="MCU_010271"/>
</dbReference>
<dbReference type="AlphaFoldDB" id="A0A5K3FSY5"/>
<accession>A0A5K3FSY5</accession>
<evidence type="ECO:0000313" key="1">
    <source>
        <dbReference type="WBParaSite" id="MCU_010271-RA"/>
    </source>
</evidence>
<reference evidence="1" key="1">
    <citation type="submission" date="2019-11" db="UniProtKB">
        <authorList>
            <consortium name="WormBaseParasite"/>
        </authorList>
    </citation>
    <scope>IDENTIFICATION</scope>
</reference>
<sequence>VSAFSFSCRSFLYCVRSCSFSLRDYSAIGIALGCATCSSNNNYACNLFIHLNAQLSCTI</sequence>
<name>A0A5K3FSY5_MESCO</name>
<proteinExistence type="predicted"/>